<organism evidence="2 3">
    <name type="scientific">Puccinia coronata f. sp. avenae</name>
    <dbReference type="NCBI Taxonomy" id="200324"/>
    <lineage>
        <taxon>Eukaryota</taxon>
        <taxon>Fungi</taxon>
        <taxon>Dikarya</taxon>
        <taxon>Basidiomycota</taxon>
        <taxon>Pucciniomycotina</taxon>
        <taxon>Pucciniomycetes</taxon>
        <taxon>Pucciniales</taxon>
        <taxon>Pucciniaceae</taxon>
        <taxon>Puccinia</taxon>
    </lineage>
</organism>
<dbReference type="PANTHER" id="PTHR33246:SF51">
    <property type="entry name" value="MYB_SANT-LIKE DOMAIN-CONTAINING PROTEIN"/>
    <property type="match status" value="1"/>
</dbReference>
<feature type="compositionally biased region" description="Low complexity" evidence="1">
    <location>
        <begin position="25"/>
        <end position="34"/>
    </location>
</feature>
<dbReference type="Proteomes" id="UP000235392">
    <property type="component" value="Unassembled WGS sequence"/>
</dbReference>
<feature type="compositionally biased region" description="Low complexity" evidence="1">
    <location>
        <begin position="227"/>
        <end position="237"/>
    </location>
</feature>
<feature type="compositionally biased region" description="Low complexity" evidence="1">
    <location>
        <begin position="46"/>
        <end position="62"/>
    </location>
</feature>
<name>A0A2N5U1V3_9BASI</name>
<feature type="compositionally biased region" description="Low complexity" evidence="1">
    <location>
        <begin position="315"/>
        <end position="328"/>
    </location>
</feature>
<dbReference type="AlphaFoldDB" id="A0A2N5U1V3"/>
<evidence type="ECO:0000256" key="1">
    <source>
        <dbReference type="SAM" id="MobiDB-lite"/>
    </source>
</evidence>
<evidence type="ECO:0000313" key="3">
    <source>
        <dbReference type="Proteomes" id="UP000235392"/>
    </source>
</evidence>
<sequence length="357" mass="38859">MCVYREEEDRLKRLKAVEKEAAKARSSSTSSSRGRGCGRGRPRNAQSQSTTSSQSKSLSSTLSFVPDSNPAFILEDYQNICMYLEDEKNYQQLYGSGSKTSVGLSPVSKSAAYNIFAIFINDCSSRGLCLTGKQLRSQIDTYRKKFAQTKNWAKNTGAGIEEQDGEAFLAEKLERMCPCYERMYKILGFKHNITPLVSHDSINGIGEMVSLGSDTSNDLDQHHTSERQSCSESQSQRSHPDSDESMDNLGTSRQSQTYLASASPDISRDLTLPSISDQSSPGANQSSQTSSQLSSNMLSSSHSGSTALQAQQGSPTPTLQAQQATPTPRMASGSSAGEQDLDTSSCFHANHQQFIAQ</sequence>
<feature type="compositionally biased region" description="Polar residues" evidence="1">
    <location>
        <begin position="248"/>
        <end position="260"/>
    </location>
</feature>
<feature type="compositionally biased region" description="Polar residues" evidence="1">
    <location>
        <begin position="332"/>
        <end position="344"/>
    </location>
</feature>
<feature type="region of interest" description="Disordered" evidence="1">
    <location>
        <begin position="18"/>
        <end position="62"/>
    </location>
</feature>
<feature type="compositionally biased region" description="Low complexity" evidence="1">
    <location>
        <begin position="285"/>
        <end position="305"/>
    </location>
</feature>
<feature type="region of interest" description="Disordered" evidence="1">
    <location>
        <begin position="212"/>
        <end position="344"/>
    </location>
</feature>
<dbReference type="PANTHER" id="PTHR33246">
    <property type="entry name" value="CCHC-TYPE DOMAIN-CONTAINING PROTEIN"/>
    <property type="match status" value="1"/>
</dbReference>
<protein>
    <submittedName>
        <fullName evidence="2">Uncharacterized protein</fullName>
    </submittedName>
</protein>
<gene>
    <name evidence="2" type="ORF">PCASD_20411</name>
</gene>
<proteinExistence type="predicted"/>
<comment type="caution">
    <text evidence="2">The sequence shown here is derived from an EMBL/GenBank/DDBJ whole genome shotgun (WGS) entry which is preliminary data.</text>
</comment>
<evidence type="ECO:0000313" key="2">
    <source>
        <dbReference type="EMBL" id="PLW31714.1"/>
    </source>
</evidence>
<accession>A0A2N5U1V3</accession>
<reference evidence="2 3" key="1">
    <citation type="submission" date="2017-11" db="EMBL/GenBank/DDBJ databases">
        <title>De novo assembly and phasing of dikaryotic genomes from two isolates of Puccinia coronata f. sp. avenae, the causal agent of oat crown rust.</title>
        <authorList>
            <person name="Miller M.E."/>
            <person name="Zhang Y."/>
            <person name="Omidvar V."/>
            <person name="Sperschneider J."/>
            <person name="Schwessinger B."/>
            <person name="Raley C."/>
            <person name="Palmer J.M."/>
            <person name="Garnica D."/>
            <person name="Upadhyaya N."/>
            <person name="Rathjen J."/>
            <person name="Taylor J.M."/>
            <person name="Park R.F."/>
            <person name="Dodds P.N."/>
            <person name="Hirsch C.D."/>
            <person name="Kianian S.F."/>
            <person name="Figueroa M."/>
        </authorList>
    </citation>
    <scope>NUCLEOTIDE SEQUENCE [LARGE SCALE GENOMIC DNA]</scope>
    <source>
        <strain evidence="2">12SD80</strain>
    </source>
</reference>
<feature type="compositionally biased region" description="Polar residues" evidence="1">
    <location>
        <begin position="273"/>
        <end position="284"/>
    </location>
</feature>
<dbReference type="EMBL" id="PGCI01000262">
    <property type="protein sequence ID" value="PLW31714.1"/>
    <property type="molecule type" value="Genomic_DNA"/>
</dbReference>